<dbReference type="InterPro" id="IPR037682">
    <property type="entry name" value="TonB_C"/>
</dbReference>
<feature type="transmembrane region" description="Helical" evidence="1">
    <location>
        <begin position="12"/>
        <end position="35"/>
    </location>
</feature>
<dbReference type="KEGG" id="ten:LPB136_09375"/>
<keyword evidence="4" id="KW-1185">Reference proteome</keyword>
<keyword evidence="1" id="KW-1133">Transmembrane helix</keyword>
<feature type="domain" description="TonB C-terminal" evidence="2">
    <location>
        <begin position="191"/>
        <end position="246"/>
    </location>
</feature>
<organism evidence="3 4">
    <name type="scientific">Tenacibaculum todarodis</name>
    <dbReference type="NCBI Taxonomy" id="1850252"/>
    <lineage>
        <taxon>Bacteria</taxon>
        <taxon>Pseudomonadati</taxon>
        <taxon>Bacteroidota</taxon>
        <taxon>Flavobacteriia</taxon>
        <taxon>Flavobacteriales</taxon>
        <taxon>Flavobacteriaceae</taxon>
        <taxon>Tenacibaculum</taxon>
    </lineage>
</organism>
<evidence type="ECO:0000313" key="4">
    <source>
        <dbReference type="Proteomes" id="UP000181898"/>
    </source>
</evidence>
<dbReference type="STRING" id="1850252.LPB136_09375"/>
<keyword evidence="1" id="KW-0472">Membrane</keyword>
<evidence type="ECO:0000256" key="1">
    <source>
        <dbReference type="SAM" id="Phobius"/>
    </source>
</evidence>
<name>A0A1L3JKB5_9FLAO</name>
<evidence type="ECO:0000313" key="3">
    <source>
        <dbReference type="EMBL" id="APG65557.1"/>
    </source>
</evidence>
<reference evidence="3 4" key="1">
    <citation type="submission" date="2016-11" db="EMBL/GenBank/DDBJ databases">
        <title>Tenacibaculum sp. LPB0136, isolated from marine environment.</title>
        <authorList>
            <person name="Kim E."/>
            <person name="Yi H."/>
        </authorList>
    </citation>
    <scope>NUCLEOTIDE SEQUENCE [LARGE SCALE GENOMIC DNA]</scope>
    <source>
        <strain evidence="3 4">LPB0136</strain>
    </source>
</reference>
<evidence type="ECO:0000259" key="2">
    <source>
        <dbReference type="Pfam" id="PF03544"/>
    </source>
</evidence>
<dbReference type="Pfam" id="PF03544">
    <property type="entry name" value="TonB_C"/>
    <property type="match status" value="1"/>
</dbReference>
<sequence>MNNLKKKPRKQLEKFSTVFMQLGLVLTLFTVYVVLEFETVEKKNLVEDYDPGENTYVINETPPMAFIKDIPKPKFDEPVKPKTTAILNVIDKVDETHIENVIDKPTDIVDTPILNPDDIVEVVIDDPIEDEIPFIRIEEAPIYRGCEGLSEVENKKCFVRKISKHVQKHFNSGLGQDLGLSSGKQKMYALFVIDKIGNVTQVKIKAPHKRLEKEVQRIVDKIPQFTPGKQRGNAVKVKYTLPITFHVE</sequence>
<dbReference type="OrthoDB" id="1522859at2"/>
<dbReference type="AlphaFoldDB" id="A0A1L3JKB5"/>
<gene>
    <name evidence="3" type="ORF">LPB136_09375</name>
</gene>
<protein>
    <recommendedName>
        <fullName evidence="2">TonB C-terminal domain-containing protein</fullName>
    </recommendedName>
</protein>
<dbReference type="GO" id="GO:0055085">
    <property type="term" value="P:transmembrane transport"/>
    <property type="evidence" value="ECO:0007669"/>
    <property type="project" value="InterPro"/>
</dbReference>
<dbReference type="Proteomes" id="UP000181898">
    <property type="component" value="Chromosome"/>
</dbReference>
<proteinExistence type="predicted"/>
<dbReference type="SUPFAM" id="SSF74653">
    <property type="entry name" value="TolA/TonB C-terminal domain"/>
    <property type="match status" value="1"/>
</dbReference>
<dbReference type="Gene3D" id="3.30.1150.10">
    <property type="match status" value="1"/>
</dbReference>
<dbReference type="RefSeq" id="WP_072556081.1">
    <property type="nucleotide sequence ID" value="NZ_CP018155.1"/>
</dbReference>
<accession>A0A1L3JKB5</accession>
<dbReference type="EMBL" id="CP018155">
    <property type="protein sequence ID" value="APG65557.1"/>
    <property type="molecule type" value="Genomic_DNA"/>
</dbReference>
<keyword evidence="1" id="KW-0812">Transmembrane</keyword>